<dbReference type="HOGENOM" id="CLU_2401942_0_0_1"/>
<dbReference type="AlphaFoldDB" id="B4JEK0"/>
<reference evidence="2 3" key="1">
    <citation type="journal article" date="2007" name="Nature">
        <title>Evolution of genes and genomes on the Drosophila phylogeny.</title>
        <authorList>
            <consortium name="Drosophila 12 Genomes Consortium"/>
            <person name="Clark A.G."/>
            <person name="Eisen M.B."/>
            <person name="Smith D.R."/>
            <person name="Bergman C.M."/>
            <person name="Oliver B."/>
            <person name="Markow T.A."/>
            <person name="Kaufman T.C."/>
            <person name="Kellis M."/>
            <person name="Gelbart W."/>
            <person name="Iyer V.N."/>
            <person name="Pollard D.A."/>
            <person name="Sackton T.B."/>
            <person name="Larracuente A.M."/>
            <person name="Singh N.D."/>
            <person name="Abad J.P."/>
            <person name="Abt D.N."/>
            <person name="Adryan B."/>
            <person name="Aguade M."/>
            <person name="Akashi H."/>
            <person name="Anderson W.W."/>
            <person name="Aquadro C.F."/>
            <person name="Ardell D.H."/>
            <person name="Arguello R."/>
            <person name="Artieri C.G."/>
            <person name="Barbash D.A."/>
            <person name="Barker D."/>
            <person name="Barsanti P."/>
            <person name="Batterham P."/>
            <person name="Batzoglou S."/>
            <person name="Begun D."/>
            <person name="Bhutkar A."/>
            <person name="Blanco E."/>
            <person name="Bosak S.A."/>
            <person name="Bradley R.K."/>
            <person name="Brand A.D."/>
            <person name="Brent M.R."/>
            <person name="Brooks A.N."/>
            <person name="Brown R.H."/>
            <person name="Butlin R.K."/>
            <person name="Caggese C."/>
            <person name="Calvi B.R."/>
            <person name="Bernardo de Carvalho A."/>
            <person name="Caspi A."/>
            <person name="Castrezana S."/>
            <person name="Celniker S.E."/>
            <person name="Chang J.L."/>
            <person name="Chapple C."/>
            <person name="Chatterji S."/>
            <person name="Chinwalla A."/>
            <person name="Civetta A."/>
            <person name="Clifton S.W."/>
            <person name="Comeron J.M."/>
            <person name="Costello J.C."/>
            <person name="Coyne J.A."/>
            <person name="Daub J."/>
            <person name="David R.G."/>
            <person name="Delcher A.L."/>
            <person name="Delehaunty K."/>
            <person name="Do C.B."/>
            <person name="Ebling H."/>
            <person name="Edwards K."/>
            <person name="Eickbush T."/>
            <person name="Evans J.D."/>
            <person name="Filipski A."/>
            <person name="Findeiss S."/>
            <person name="Freyhult E."/>
            <person name="Fulton L."/>
            <person name="Fulton R."/>
            <person name="Garcia A.C."/>
            <person name="Gardiner A."/>
            <person name="Garfield D.A."/>
            <person name="Garvin B.E."/>
            <person name="Gibson G."/>
            <person name="Gilbert D."/>
            <person name="Gnerre S."/>
            <person name="Godfrey J."/>
            <person name="Good R."/>
            <person name="Gotea V."/>
            <person name="Gravely B."/>
            <person name="Greenberg A.J."/>
            <person name="Griffiths-Jones S."/>
            <person name="Gross S."/>
            <person name="Guigo R."/>
            <person name="Gustafson E.A."/>
            <person name="Haerty W."/>
            <person name="Hahn M.W."/>
            <person name="Halligan D.L."/>
            <person name="Halpern A.L."/>
            <person name="Halter G.M."/>
            <person name="Han M.V."/>
            <person name="Heger A."/>
            <person name="Hillier L."/>
            <person name="Hinrichs A.S."/>
            <person name="Holmes I."/>
            <person name="Hoskins R.A."/>
            <person name="Hubisz M.J."/>
            <person name="Hultmark D."/>
            <person name="Huntley M.A."/>
            <person name="Jaffe D.B."/>
            <person name="Jagadeeshan S."/>
            <person name="Jeck W.R."/>
            <person name="Johnson J."/>
            <person name="Jones C.D."/>
            <person name="Jordan W.C."/>
            <person name="Karpen G.H."/>
            <person name="Kataoka E."/>
            <person name="Keightley P.D."/>
            <person name="Kheradpour P."/>
            <person name="Kirkness E.F."/>
            <person name="Koerich L.B."/>
            <person name="Kristiansen K."/>
            <person name="Kudrna D."/>
            <person name="Kulathinal R.J."/>
            <person name="Kumar S."/>
            <person name="Kwok R."/>
            <person name="Lander E."/>
            <person name="Langley C.H."/>
            <person name="Lapoint R."/>
            <person name="Lazzaro B.P."/>
            <person name="Lee S.J."/>
            <person name="Levesque L."/>
            <person name="Li R."/>
            <person name="Lin C.F."/>
            <person name="Lin M.F."/>
            <person name="Lindblad-Toh K."/>
            <person name="Llopart A."/>
            <person name="Long M."/>
            <person name="Low L."/>
            <person name="Lozovsky E."/>
            <person name="Lu J."/>
            <person name="Luo M."/>
            <person name="Machado C.A."/>
            <person name="Makalowski W."/>
            <person name="Marzo M."/>
            <person name="Matsuda M."/>
            <person name="Matzkin L."/>
            <person name="McAllister B."/>
            <person name="McBride C.S."/>
            <person name="McKernan B."/>
            <person name="McKernan K."/>
            <person name="Mendez-Lago M."/>
            <person name="Minx P."/>
            <person name="Mollenhauer M.U."/>
            <person name="Montooth K."/>
            <person name="Mount S.M."/>
            <person name="Mu X."/>
            <person name="Myers E."/>
            <person name="Negre B."/>
            <person name="Newfeld S."/>
            <person name="Nielsen R."/>
            <person name="Noor M.A."/>
            <person name="O'Grady P."/>
            <person name="Pachter L."/>
            <person name="Papaceit M."/>
            <person name="Parisi M.J."/>
            <person name="Parisi M."/>
            <person name="Parts L."/>
            <person name="Pedersen J.S."/>
            <person name="Pesole G."/>
            <person name="Phillippy A.M."/>
            <person name="Ponting C.P."/>
            <person name="Pop M."/>
            <person name="Porcelli D."/>
            <person name="Powell J.R."/>
            <person name="Prohaska S."/>
            <person name="Pruitt K."/>
            <person name="Puig M."/>
            <person name="Quesneville H."/>
            <person name="Ram K.R."/>
            <person name="Rand D."/>
            <person name="Rasmussen M.D."/>
            <person name="Reed L.K."/>
            <person name="Reenan R."/>
            <person name="Reily A."/>
            <person name="Remington K.A."/>
            <person name="Rieger T.T."/>
            <person name="Ritchie M.G."/>
            <person name="Robin C."/>
            <person name="Rogers Y.H."/>
            <person name="Rohde C."/>
            <person name="Rozas J."/>
            <person name="Rubenfield M.J."/>
            <person name="Ruiz A."/>
            <person name="Russo S."/>
            <person name="Salzberg S.L."/>
            <person name="Sanchez-Gracia A."/>
            <person name="Saranga D.J."/>
            <person name="Sato H."/>
            <person name="Schaeffer S.W."/>
            <person name="Schatz M.C."/>
            <person name="Schlenke T."/>
            <person name="Schwartz R."/>
            <person name="Segarra C."/>
            <person name="Singh R.S."/>
            <person name="Sirot L."/>
            <person name="Sirota M."/>
            <person name="Sisneros N.B."/>
            <person name="Smith C.D."/>
            <person name="Smith T.F."/>
            <person name="Spieth J."/>
            <person name="Stage D.E."/>
            <person name="Stark A."/>
            <person name="Stephan W."/>
            <person name="Strausberg R.L."/>
            <person name="Strempel S."/>
            <person name="Sturgill D."/>
            <person name="Sutton G."/>
            <person name="Sutton G.G."/>
            <person name="Tao W."/>
            <person name="Teichmann S."/>
            <person name="Tobari Y.N."/>
            <person name="Tomimura Y."/>
            <person name="Tsolas J.M."/>
            <person name="Valente V.L."/>
            <person name="Venter E."/>
            <person name="Venter J.C."/>
            <person name="Vicario S."/>
            <person name="Vieira F.G."/>
            <person name="Vilella A.J."/>
            <person name="Villasante A."/>
            <person name="Walenz B."/>
            <person name="Wang J."/>
            <person name="Wasserman M."/>
            <person name="Watts T."/>
            <person name="Wilson D."/>
            <person name="Wilson R.K."/>
            <person name="Wing R.A."/>
            <person name="Wolfner M.F."/>
            <person name="Wong A."/>
            <person name="Wong G.K."/>
            <person name="Wu C.I."/>
            <person name="Wu G."/>
            <person name="Yamamoto D."/>
            <person name="Yang H.P."/>
            <person name="Yang S.P."/>
            <person name="Yorke J.A."/>
            <person name="Yoshida K."/>
            <person name="Zdobnov E."/>
            <person name="Zhang P."/>
            <person name="Zhang Y."/>
            <person name="Zimin A.V."/>
            <person name="Baldwin J."/>
            <person name="Abdouelleil A."/>
            <person name="Abdulkadir J."/>
            <person name="Abebe A."/>
            <person name="Abera B."/>
            <person name="Abreu J."/>
            <person name="Acer S.C."/>
            <person name="Aftuck L."/>
            <person name="Alexander A."/>
            <person name="An P."/>
            <person name="Anderson E."/>
            <person name="Anderson S."/>
            <person name="Arachi H."/>
            <person name="Azer M."/>
            <person name="Bachantsang P."/>
            <person name="Barry A."/>
            <person name="Bayul T."/>
            <person name="Berlin A."/>
            <person name="Bessette D."/>
            <person name="Bloom T."/>
            <person name="Blye J."/>
            <person name="Boguslavskiy L."/>
            <person name="Bonnet C."/>
            <person name="Boukhgalter B."/>
            <person name="Bourzgui I."/>
            <person name="Brown A."/>
            <person name="Cahill P."/>
            <person name="Channer S."/>
            <person name="Cheshatsang Y."/>
            <person name="Chuda L."/>
            <person name="Citroen M."/>
            <person name="Collymore A."/>
            <person name="Cooke P."/>
            <person name="Costello M."/>
            <person name="D'Aco K."/>
            <person name="Daza R."/>
            <person name="De Haan G."/>
            <person name="DeGray S."/>
            <person name="DeMaso C."/>
            <person name="Dhargay N."/>
            <person name="Dooley K."/>
            <person name="Dooley E."/>
            <person name="Doricent M."/>
            <person name="Dorje P."/>
            <person name="Dorjee K."/>
            <person name="Dupes A."/>
            <person name="Elong R."/>
            <person name="Falk J."/>
            <person name="Farina A."/>
            <person name="Faro S."/>
            <person name="Ferguson D."/>
            <person name="Fisher S."/>
            <person name="Foley C.D."/>
            <person name="Franke A."/>
            <person name="Friedrich D."/>
            <person name="Gadbois L."/>
            <person name="Gearin G."/>
            <person name="Gearin C.R."/>
            <person name="Giannoukos G."/>
            <person name="Goode T."/>
            <person name="Graham J."/>
            <person name="Grandbois E."/>
            <person name="Grewal S."/>
            <person name="Gyaltsen K."/>
            <person name="Hafez N."/>
            <person name="Hagos B."/>
            <person name="Hall J."/>
            <person name="Henson C."/>
            <person name="Hollinger A."/>
            <person name="Honan T."/>
            <person name="Huard M.D."/>
            <person name="Hughes L."/>
            <person name="Hurhula B."/>
            <person name="Husby M.E."/>
            <person name="Kamat A."/>
            <person name="Kanga B."/>
            <person name="Kashin S."/>
            <person name="Khazanovich D."/>
            <person name="Kisner P."/>
            <person name="Lance K."/>
            <person name="Lara M."/>
            <person name="Lee W."/>
            <person name="Lennon N."/>
            <person name="Letendre F."/>
            <person name="LeVine R."/>
            <person name="Lipovsky A."/>
            <person name="Liu X."/>
            <person name="Liu J."/>
            <person name="Liu S."/>
            <person name="Lokyitsang T."/>
            <person name="Lokyitsang Y."/>
            <person name="Lubonja R."/>
            <person name="Lui A."/>
            <person name="MacDonald P."/>
            <person name="Magnisalis V."/>
            <person name="Maru K."/>
            <person name="Matthews C."/>
            <person name="McCusker W."/>
            <person name="McDonough S."/>
            <person name="Mehta T."/>
            <person name="Meldrim J."/>
            <person name="Meneus L."/>
            <person name="Mihai O."/>
            <person name="Mihalev A."/>
            <person name="Mihova T."/>
            <person name="Mittelman R."/>
            <person name="Mlenga V."/>
            <person name="Montmayeur A."/>
            <person name="Mulrain L."/>
            <person name="Navidi A."/>
            <person name="Naylor J."/>
            <person name="Negash T."/>
            <person name="Nguyen T."/>
            <person name="Nguyen N."/>
            <person name="Nicol R."/>
            <person name="Norbu C."/>
            <person name="Norbu N."/>
            <person name="Novod N."/>
            <person name="O'Neill B."/>
            <person name="Osman S."/>
            <person name="Markiewicz E."/>
            <person name="Oyono O.L."/>
            <person name="Patti C."/>
            <person name="Phunkhang P."/>
            <person name="Pierre F."/>
            <person name="Priest M."/>
            <person name="Raghuraman S."/>
            <person name="Rege F."/>
            <person name="Reyes R."/>
            <person name="Rise C."/>
            <person name="Rogov P."/>
            <person name="Ross K."/>
            <person name="Ryan E."/>
            <person name="Settipalli S."/>
            <person name="Shea T."/>
            <person name="Sherpa N."/>
            <person name="Shi L."/>
            <person name="Shih D."/>
            <person name="Sparrow T."/>
            <person name="Spaulding J."/>
            <person name="Stalker J."/>
            <person name="Stange-Thomann N."/>
            <person name="Stavropoulos S."/>
            <person name="Stone C."/>
            <person name="Strader C."/>
            <person name="Tesfaye S."/>
            <person name="Thomson T."/>
            <person name="Thoulutsang Y."/>
            <person name="Thoulutsang D."/>
            <person name="Topham K."/>
            <person name="Topping I."/>
            <person name="Tsamla T."/>
            <person name="Vassiliev H."/>
            <person name="Vo A."/>
            <person name="Wangchuk T."/>
            <person name="Wangdi T."/>
            <person name="Weiand M."/>
            <person name="Wilkinson J."/>
            <person name="Wilson A."/>
            <person name="Yadav S."/>
            <person name="Young G."/>
            <person name="Yu Q."/>
            <person name="Zembek L."/>
            <person name="Zhong D."/>
            <person name="Zimmer A."/>
            <person name="Zwirko Z."/>
            <person name="Jaffe D.B."/>
            <person name="Alvarez P."/>
            <person name="Brockman W."/>
            <person name="Butler J."/>
            <person name="Chin C."/>
            <person name="Gnerre S."/>
            <person name="Grabherr M."/>
            <person name="Kleber M."/>
            <person name="Mauceli E."/>
            <person name="MacCallum I."/>
        </authorList>
    </citation>
    <scope>NUCLEOTIDE SEQUENCE [LARGE SCALE GENOMIC DNA]</scope>
    <source>
        <strain evidence="3">Tucson 15287-2541.00</strain>
    </source>
</reference>
<dbReference type="InterPro" id="IPR006578">
    <property type="entry name" value="MADF-dom"/>
</dbReference>
<name>B4JEK0_DROGR</name>
<organism evidence="3">
    <name type="scientific">Drosophila grimshawi</name>
    <name type="common">Hawaiian fruit fly</name>
    <name type="synonym">Idiomyia grimshawi</name>
    <dbReference type="NCBI Taxonomy" id="7222"/>
    <lineage>
        <taxon>Eukaryota</taxon>
        <taxon>Metazoa</taxon>
        <taxon>Ecdysozoa</taxon>
        <taxon>Arthropoda</taxon>
        <taxon>Hexapoda</taxon>
        <taxon>Insecta</taxon>
        <taxon>Pterygota</taxon>
        <taxon>Neoptera</taxon>
        <taxon>Endopterygota</taxon>
        <taxon>Diptera</taxon>
        <taxon>Brachycera</taxon>
        <taxon>Muscomorpha</taxon>
        <taxon>Ephydroidea</taxon>
        <taxon>Drosophilidae</taxon>
        <taxon>Drosophila</taxon>
        <taxon>Hawaiian Drosophila</taxon>
    </lineage>
</organism>
<evidence type="ECO:0000313" key="3">
    <source>
        <dbReference type="Proteomes" id="UP000001070"/>
    </source>
</evidence>
<dbReference type="EMBL" id="CH916369">
    <property type="protein sequence ID" value="EDV93131.1"/>
    <property type="molecule type" value="Genomic_DNA"/>
</dbReference>
<keyword evidence="3" id="KW-1185">Reference proteome</keyword>
<proteinExistence type="predicted"/>
<accession>B4JEK0</accession>
<gene>
    <name evidence="2" type="primary">Dgri\GH19135</name>
    <name evidence="2" type="ORF">Dgri_GH19135</name>
</gene>
<sequence length="93" mass="11057">MNCEAWQCKHKWTSLRCAYSRYLREGSGRQSGLSGKRRKKWYLAAAMSFLKDYIKQYRNNKTYISEDECKQEFAEKGFEYDDPVDVQSVSYIS</sequence>
<dbReference type="InParanoid" id="B4JEK0"/>
<dbReference type="OrthoDB" id="6147983at2759"/>
<dbReference type="Proteomes" id="UP000001070">
    <property type="component" value="Unassembled WGS sequence"/>
</dbReference>
<dbReference type="Pfam" id="PF10545">
    <property type="entry name" value="MADF_DNA_bdg"/>
    <property type="match status" value="1"/>
</dbReference>
<evidence type="ECO:0000313" key="2">
    <source>
        <dbReference type="EMBL" id="EDV93131.1"/>
    </source>
</evidence>
<protein>
    <submittedName>
        <fullName evidence="2">GH19135</fullName>
    </submittedName>
</protein>
<evidence type="ECO:0000259" key="1">
    <source>
        <dbReference type="Pfam" id="PF10545"/>
    </source>
</evidence>
<feature type="domain" description="MADF" evidence="1">
    <location>
        <begin position="3"/>
        <end position="50"/>
    </location>
</feature>